<comment type="similarity">
    <text evidence="2">Belongs to the peptidase M20A family.</text>
</comment>
<dbReference type="GO" id="GO:0006508">
    <property type="term" value="P:proteolysis"/>
    <property type="evidence" value="ECO:0007669"/>
    <property type="project" value="UniProtKB-KW"/>
</dbReference>
<evidence type="ECO:0000256" key="8">
    <source>
        <dbReference type="ARBA" id="ARBA00023049"/>
    </source>
</evidence>
<evidence type="ECO:0000313" key="10">
    <source>
        <dbReference type="Proteomes" id="UP000446866"/>
    </source>
</evidence>
<evidence type="ECO:0000256" key="3">
    <source>
        <dbReference type="ARBA" id="ARBA00022670"/>
    </source>
</evidence>
<keyword evidence="4" id="KW-0479">Metal-binding</keyword>
<dbReference type="Gene3D" id="3.40.630.10">
    <property type="entry name" value="Zn peptidases"/>
    <property type="match status" value="2"/>
</dbReference>
<dbReference type="InterPro" id="IPR036264">
    <property type="entry name" value="Bact_exopeptidase_dim_dom"/>
</dbReference>
<dbReference type="Gene3D" id="3.30.70.360">
    <property type="match status" value="1"/>
</dbReference>
<evidence type="ECO:0000256" key="7">
    <source>
        <dbReference type="ARBA" id="ARBA00022997"/>
    </source>
</evidence>
<evidence type="ECO:0000256" key="4">
    <source>
        <dbReference type="ARBA" id="ARBA00022723"/>
    </source>
</evidence>
<dbReference type="GO" id="GO:0008270">
    <property type="term" value="F:zinc ion binding"/>
    <property type="evidence" value="ECO:0007669"/>
    <property type="project" value="InterPro"/>
</dbReference>
<sequence>MIKNLQKLLAIPSVTGTPEVFDALACVLDICKELGFRTKNVDGKLGYAEIGEGEELMGILCHLDVVPAGEGWTCEPFAGTVKEDRIYGRGVMDDKGPAMAAIYAMKDVLESGKKLNKRVRIIFGVMEECGDWEDMEYYKSCEEIPSFGFTPDADFPAIYGEKGILMAVLSMDAAKAGFLEIAGGDAPNMVAAWAKGKLLDGSVFQETGKAAHGSTPEDGENAITKLMEKAAARDCHFAKVYMDKIGWCLDGSGCGIGLSDSASGGLTFNAGKISMDDGKVKLAVDIRYPVTYAEEDVVSKLCDNFADAEIAVEIEAAMKPVYMAQDGFVISKLMEAYREVTGDDTPPQLIGGGTYARAMDNIVAFGPAFPGRELTEHQANEWIFTEDLEKAREIYRLAIEKLACE</sequence>
<dbReference type="GO" id="GO:0006526">
    <property type="term" value="P:L-arginine biosynthetic process"/>
    <property type="evidence" value="ECO:0007669"/>
    <property type="project" value="TreeGrafter"/>
</dbReference>
<dbReference type="GO" id="GO:0008237">
    <property type="term" value="F:metallopeptidase activity"/>
    <property type="evidence" value="ECO:0007669"/>
    <property type="project" value="UniProtKB-KW"/>
</dbReference>
<evidence type="ECO:0000256" key="2">
    <source>
        <dbReference type="ARBA" id="ARBA00006247"/>
    </source>
</evidence>
<dbReference type="Pfam" id="PF01546">
    <property type="entry name" value="Peptidase_M20"/>
    <property type="match status" value="1"/>
</dbReference>
<evidence type="ECO:0000256" key="1">
    <source>
        <dbReference type="ARBA" id="ARBA00001947"/>
    </source>
</evidence>
<evidence type="ECO:0000256" key="5">
    <source>
        <dbReference type="ARBA" id="ARBA00022801"/>
    </source>
</evidence>
<gene>
    <name evidence="9" type="ORF">D0435_00170</name>
</gene>
<dbReference type="InterPro" id="IPR050072">
    <property type="entry name" value="Peptidase_M20A"/>
</dbReference>
<accession>A0A845QF63</accession>
<reference evidence="9 10" key="1">
    <citation type="submission" date="2018-08" db="EMBL/GenBank/DDBJ databases">
        <title>Murine metabolic-syndrome-specific gut microbial biobank.</title>
        <authorList>
            <person name="Liu C."/>
        </authorList>
    </citation>
    <scope>NUCLEOTIDE SEQUENCE [LARGE SCALE GENOMIC DNA]</scope>
    <source>
        <strain evidence="9 10">28</strain>
    </source>
</reference>
<evidence type="ECO:0000256" key="6">
    <source>
        <dbReference type="ARBA" id="ARBA00022833"/>
    </source>
</evidence>
<comment type="cofactor">
    <cofactor evidence="1">
        <name>Zn(2+)</name>
        <dbReference type="ChEBI" id="CHEBI:29105"/>
    </cofactor>
</comment>
<dbReference type="EMBL" id="QXWK01000001">
    <property type="protein sequence ID" value="NBH60089.1"/>
    <property type="molecule type" value="Genomic_DNA"/>
</dbReference>
<keyword evidence="10" id="KW-1185">Reference proteome</keyword>
<keyword evidence="3" id="KW-0645">Protease</keyword>
<dbReference type="NCBIfam" id="TIGR01887">
    <property type="entry name" value="dipeptidaselike"/>
    <property type="match status" value="1"/>
</dbReference>
<evidence type="ECO:0000313" key="9">
    <source>
        <dbReference type="EMBL" id="NBH60089.1"/>
    </source>
</evidence>
<dbReference type="GO" id="GO:0008777">
    <property type="term" value="F:acetylornithine deacetylase activity"/>
    <property type="evidence" value="ECO:0007669"/>
    <property type="project" value="TreeGrafter"/>
</dbReference>
<dbReference type="PANTHER" id="PTHR43808">
    <property type="entry name" value="ACETYLORNITHINE DEACETYLASE"/>
    <property type="match status" value="1"/>
</dbReference>
<dbReference type="PANTHER" id="PTHR43808:SF31">
    <property type="entry name" value="N-ACETYL-L-CITRULLINE DEACETYLASE"/>
    <property type="match status" value="1"/>
</dbReference>
<dbReference type="SUPFAM" id="SSF53187">
    <property type="entry name" value="Zn-dependent exopeptidases"/>
    <property type="match status" value="1"/>
</dbReference>
<proteinExistence type="inferred from homology"/>
<name>A0A845QF63_9FIRM</name>
<organism evidence="9 10">
    <name type="scientific">Anaerotruncus colihominis</name>
    <dbReference type="NCBI Taxonomy" id="169435"/>
    <lineage>
        <taxon>Bacteria</taxon>
        <taxon>Bacillati</taxon>
        <taxon>Bacillota</taxon>
        <taxon>Clostridia</taxon>
        <taxon>Eubacteriales</taxon>
        <taxon>Oscillospiraceae</taxon>
        <taxon>Anaerotruncus</taxon>
    </lineage>
</organism>
<dbReference type="AlphaFoldDB" id="A0A845QF63"/>
<dbReference type="RefSeq" id="WP_160200394.1">
    <property type="nucleotide sequence ID" value="NZ_QXWK01000001.1"/>
</dbReference>
<keyword evidence="6" id="KW-0862">Zinc</keyword>
<dbReference type="SUPFAM" id="SSF55031">
    <property type="entry name" value="Bacterial exopeptidase dimerisation domain"/>
    <property type="match status" value="1"/>
</dbReference>
<dbReference type="InterPro" id="IPR010964">
    <property type="entry name" value="M20A_pepV-rel"/>
</dbReference>
<keyword evidence="5" id="KW-0378">Hydrolase</keyword>
<dbReference type="InterPro" id="IPR002933">
    <property type="entry name" value="Peptidase_M20"/>
</dbReference>
<keyword evidence="7" id="KW-0224">Dipeptidase</keyword>
<comment type="caution">
    <text evidence="9">The sequence shown here is derived from an EMBL/GenBank/DDBJ whole genome shotgun (WGS) entry which is preliminary data.</text>
</comment>
<dbReference type="Proteomes" id="UP000446866">
    <property type="component" value="Unassembled WGS sequence"/>
</dbReference>
<keyword evidence="8" id="KW-0482">Metalloprotease</keyword>
<protein>
    <submittedName>
        <fullName evidence="9">M20 family peptidase</fullName>
    </submittedName>
</protein>
<dbReference type="GO" id="GO:0016805">
    <property type="term" value="F:dipeptidase activity"/>
    <property type="evidence" value="ECO:0007669"/>
    <property type="project" value="UniProtKB-KW"/>
</dbReference>